<dbReference type="Proteomes" id="UP000001025">
    <property type="component" value="Chromosome"/>
</dbReference>
<dbReference type="EnsemblBacteria" id="CAD71498">
    <property type="protein sequence ID" value="CAD71498"/>
    <property type="gene ID" value="RB298"/>
</dbReference>
<dbReference type="InParanoid" id="Q7UYZ2"/>
<reference evidence="2 3" key="1">
    <citation type="journal article" date="2003" name="Proc. Natl. Acad. Sci. U.S.A.">
        <title>Complete genome sequence of the marine planctomycete Pirellula sp. strain 1.</title>
        <authorList>
            <person name="Gloeckner F.O."/>
            <person name="Kube M."/>
            <person name="Bauer M."/>
            <person name="Teeling H."/>
            <person name="Lombardot T."/>
            <person name="Ludwig W."/>
            <person name="Gade D."/>
            <person name="Beck A."/>
            <person name="Borzym K."/>
            <person name="Heitmann K."/>
            <person name="Rabus R."/>
            <person name="Schlesner H."/>
            <person name="Amann R."/>
            <person name="Reinhardt R."/>
        </authorList>
    </citation>
    <scope>NUCLEOTIDE SEQUENCE [LARGE SCALE GENOMIC DNA]</scope>
    <source>
        <strain evidence="3">DSM 10527 / NCIMB 13988 / SH1</strain>
    </source>
</reference>
<dbReference type="EMBL" id="BX294133">
    <property type="protein sequence ID" value="CAD71498.1"/>
    <property type="molecule type" value="Genomic_DNA"/>
</dbReference>
<dbReference type="AlphaFoldDB" id="Q7UYZ2"/>
<evidence type="ECO:0000313" key="3">
    <source>
        <dbReference type="Proteomes" id="UP000001025"/>
    </source>
</evidence>
<gene>
    <name evidence="2" type="ordered locus">RB298</name>
</gene>
<dbReference type="KEGG" id="rba:RB298"/>
<proteinExistence type="predicted"/>
<accession>Q7UYZ2</accession>
<evidence type="ECO:0000313" key="2">
    <source>
        <dbReference type="EMBL" id="CAD71498.1"/>
    </source>
</evidence>
<keyword evidence="3" id="KW-1185">Reference proteome</keyword>
<protein>
    <submittedName>
        <fullName evidence="2">Uncharacterized protein</fullName>
    </submittedName>
</protein>
<dbReference type="HOGENOM" id="CLU_2828325_0_0_0"/>
<feature type="region of interest" description="Disordered" evidence="1">
    <location>
        <begin position="1"/>
        <end position="21"/>
    </location>
</feature>
<sequence length="66" mass="7250">MGGPRNGMVRSRMTPLKQRAGCPGFGRHRILPEIMKNARVSRVDCGPFPWGSEPIEAGSRGCPLWS</sequence>
<name>Q7UYZ2_RHOBA</name>
<organism evidence="2 3">
    <name type="scientific">Rhodopirellula baltica (strain DSM 10527 / NCIMB 13988 / SH1)</name>
    <dbReference type="NCBI Taxonomy" id="243090"/>
    <lineage>
        <taxon>Bacteria</taxon>
        <taxon>Pseudomonadati</taxon>
        <taxon>Planctomycetota</taxon>
        <taxon>Planctomycetia</taxon>
        <taxon>Pirellulales</taxon>
        <taxon>Pirellulaceae</taxon>
        <taxon>Rhodopirellula</taxon>
    </lineage>
</organism>
<evidence type="ECO:0000256" key="1">
    <source>
        <dbReference type="SAM" id="MobiDB-lite"/>
    </source>
</evidence>